<feature type="domain" description="Alcohol dehydrogenase-like N-terminal" evidence="7">
    <location>
        <begin position="25"/>
        <end position="142"/>
    </location>
</feature>
<proteinExistence type="inferred from homology"/>
<dbReference type="PANTHER" id="PTHR42813">
    <property type="entry name" value="ZINC-TYPE ALCOHOL DEHYDROGENASE-LIKE"/>
    <property type="match status" value="1"/>
</dbReference>
<evidence type="ECO:0000313" key="8">
    <source>
        <dbReference type="EMBL" id="MBP2383647.1"/>
    </source>
</evidence>
<dbReference type="Pfam" id="PF00107">
    <property type="entry name" value="ADH_zinc_N"/>
    <property type="match status" value="1"/>
</dbReference>
<reference evidence="8 9" key="1">
    <citation type="submission" date="2021-03" db="EMBL/GenBank/DDBJ databases">
        <title>Sequencing the genomes of 1000 actinobacteria strains.</title>
        <authorList>
            <person name="Klenk H.-P."/>
        </authorList>
    </citation>
    <scope>NUCLEOTIDE SEQUENCE [LARGE SCALE GENOMIC DNA]</scope>
    <source>
        <strain evidence="8 9">DSM 14566</strain>
    </source>
</reference>
<evidence type="ECO:0000256" key="5">
    <source>
        <dbReference type="RuleBase" id="RU361277"/>
    </source>
</evidence>
<dbReference type="InterPro" id="IPR002328">
    <property type="entry name" value="ADH_Zn_CS"/>
</dbReference>
<organism evidence="8 9">
    <name type="scientific">Brachybacterium sacelli</name>
    <dbReference type="NCBI Taxonomy" id="173364"/>
    <lineage>
        <taxon>Bacteria</taxon>
        <taxon>Bacillati</taxon>
        <taxon>Actinomycetota</taxon>
        <taxon>Actinomycetes</taxon>
        <taxon>Micrococcales</taxon>
        <taxon>Dermabacteraceae</taxon>
        <taxon>Brachybacterium</taxon>
    </lineage>
</organism>
<comment type="caution">
    <text evidence="8">The sequence shown here is derived from an EMBL/GenBank/DDBJ whole genome shotgun (WGS) entry which is preliminary data.</text>
</comment>
<gene>
    <name evidence="8" type="ORF">JOF43_003636</name>
</gene>
<dbReference type="PANTHER" id="PTHR42813:SF2">
    <property type="entry name" value="DEHYDROGENASE, ZINC-CONTAINING, PUTATIVE (AFU_ORTHOLOGUE AFUA_2G02810)-RELATED"/>
    <property type="match status" value="1"/>
</dbReference>
<dbReference type="Pfam" id="PF08240">
    <property type="entry name" value="ADH_N"/>
    <property type="match status" value="1"/>
</dbReference>
<dbReference type="InterPro" id="IPR011032">
    <property type="entry name" value="GroES-like_sf"/>
</dbReference>
<dbReference type="InterPro" id="IPR013154">
    <property type="entry name" value="ADH-like_N"/>
</dbReference>
<dbReference type="SUPFAM" id="SSF50129">
    <property type="entry name" value="GroES-like"/>
    <property type="match status" value="1"/>
</dbReference>
<accession>A0ABS4X5B0</accession>
<evidence type="ECO:0000256" key="3">
    <source>
        <dbReference type="ARBA" id="ARBA00022833"/>
    </source>
</evidence>
<evidence type="ECO:0000259" key="7">
    <source>
        <dbReference type="Pfam" id="PF08240"/>
    </source>
</evidence>
<evidence type="ECO:0000313" key="9">
    <source>
        <dbReference type="Proteomes" id="UP001519290"/>
    </source>
</evidence>
<dbReference type="RefSeq" id="WP_209904432.1">
    <property type="nucleotide sequence ID" value="NZ_BAAAJW010000022.1"/>
</dbReference>
<sequence length="399" mass="42544">MRAVTWQGIEKVSVQDVPDPILQQPTDAVIRVTSTAICGSDLHLYEVLGPFMTRGDVIGHEPMGIVEEVGSEVAHVQPGDRVVVPFTISCGSCTMCTQALPSQCETTQVTEYGSGAALLGYSKLYGQVPGGQAEYLRVPHADYGLMKVGSRLPDENYLFLSDILPTAWQAVVYAGVPTHRTLAVIGLGPVGQLSARIGRHLGARVLAIDPVPERREMAERHGIEVFDLAEDTVGEIRERTQGRGPDAVVDAVGMEAEGSPVAGLAQSLAGRLPDAVARPLMEHAGVDRLAALHTAIDLVRRGGTVSLSGVYGGAASPMPLLTMFDKQLQLRMGQCNVRTWTDDLPPLVEDPADPLGVGDLVTHRLSLEEAGVGYDIFQKKHDGCIKVVLDPTIAPAPTD</sequence>
<keyword evidence="2 5" id="KW-0479">Metal-binding</keyword>
<comment type="similarity">
    <text evidence="5">Belongs to the zinc-containing alcohol dehydrogenase family.</text>
</comment>
<dbReference type="SUPFAM" id="SSF51735">
    <property type="entry name" value="NAD(P)-binding Rossmann-fold domains"/>
    <property type="match status" value="1"/>
</dbReference>
<dbReference type="Gene3D" id="3.40.50.720">
    <property type="entry name" value="NAD(P)-binding Rossmann-like Domain"/>
    <property type="match status" value="1"/>
</dbReference>
<evidence type="ECO:0000256" key="4">
    <source>
        <dbReference type="ARBA" id="ARBA00023002"/>
    </source>
</evidence>
<dbReference type="EMBL" id="JAGIOD010000002">
    <property type="protein sequence ID" value="MBP2383647.1"/>
    <property type="molecule type" value="Genomic_DNA"/>
</dbReference>
<dbReference type="Proteomes" id="UP001519290">
    <property type="component" value="Unassembled WGS sequence"/>
</dbReference>
<feature type="domain" description="Alcohol dehydrogenase-like C-terminal" evidence="6">
    <location>
        <begin position="189"/>
        <end position="255"/>
    </location>
</feature>
<dbReference type="PROSITE" id="PS00059">
    <property type="entry name" value="ADH_ZINC"/>
    <property type="match status" value="1"/>
</dbReference>
<evidence type="ECO:0000256" key="2">
    <source>
        <dbReference type="ARBA" id="ARBA00022723"/>
    </source>
</evidence>
<keyword evidence="3 5" id="KW-0862">Zinc</keyword>
<keyword evidence="4" id="KW-0560">Oxidoreductase</keyword>
<evidence type="ECO:0000259" key="6">
    <source>
        <dbReference type="Pfam" id="PF00107"/>
    </source>
</evidence>
<dbReference type="InterPro" id="IPR013149">
    <property type="entry name" value="ADH-like_C"/>
</dbReference>
<name>A0ABS4X5B0_9MICO</name>
<dbReference type="Gene3D" id="3.90.180.10">
    <property type="entry name" value="Medium-chain alcohol dehydrogenases, catalytic domain"/>
    <property type="match status" value="1"/>
</dbReference>
<keyword evidence="9" id="KW-1185">Reference proteome</keyword>
<comment type="cofactor">
    <cofactor evidence="1 5">
        <name>Zn(2+)</name>
        <dbReference type="ChEBI" id="CHEBI:29105"/>
    </cofactor>
</comment>
<protein>
    <submittedName>
        <fullName evidence="8">Threonine dehydrogenase-like Zn-dependent dehydrogenase</fullName>
    </submittedName>
</protein>
<evidence type="ECO:0000256" key="1">
    <source>
        <dbReference type="ARBA" id="ARBA00001947"/>
    </source>
</evidence>
<dbReference type="InterPro" id="IPR036291">
    <property type="entry name" value="NAD(P)-bd_dom_sf"/>
</dbReference>